<dbReference type="AlphaFoldDB" id="A0A366M692"/>
<accession>A0A366M692</accession>
<feature type="non-terminal residue" evidence="1">
    <location>
        <position position="50"/>
    </location>
</feature>
<dbReference type="Pfam" id="PF13384">
    <property type="entry name" value="HTH_23"/>
    <property type="match status" value="1"/>
</dbReference>
<gene>
    <name evidence="1" type="ORF">DP939_08700</name>
</gene>
<dbReference type="Proteomes" id="UP000253303">
    <property type="component" value="Unassembled WGS sequence"/>
</dbReference>
<organism evidence="1 2">
    <name type="scientific">Spongiactinospora rosea</name>
    <dbReference type="NCBI Taxonomy" id="2248750"/>
    <lineage>
        <taxon>Bacteria</taxon>
        <taxon>Bacillati</taxon>
        <taxon>Actinomycetota</taxon>
        <taxon>Actinomycetes</taxon>
        <taxon>Streptosporangiales</taxon>
        <taxon>Streptosporangiaceae</taxon>
        <taxon>Spongiactinospora</taxon>
    </lineage>
</organism>
<comment type="caution">
    <text evidence="1">The sequence shown here is derived from an EMBL/GenBank/DDBJ whole genome shotgun (WGS) entry which is preliminary data.</text>
</comment>
<protein>
    <submittedName>
        <fullName evidence="1">IS21 family transposase</fullName>
    </submittedName>
</protein>
<evidence type="ECO:0000313" key="2">
    <source>
        <dbReference type="Proteomes" id="UP000253303"/>
    </source>
</evidence>
<name>A0A366M692_9ACTN</name>
<proteinExistence type="predicted"/>
<reference evidence="1 2" key="1">
    <citation type="submission" date="2018-06" db="EMBL/GenBank/DDBJ databases">
        <title>Sphaerisporangium craniellae sp. nov., isolated from a marine sponge in the South China Sea.</title>
        <authorList>
            <person name="Li L."/>
        </authorList>
    </citation>
    <scope>NUCLEOTIDE SEQUENCE [LARGE SCALE GENOMIC DNA]</scope>
    <source>
        <strain evidence="1 2">LHW63015</strain>
    </source>
</reference>
<keyword evidence="2" id="KW-1185">Reference proteome</keyword>
<dbReference type="EMBL" id="QMEY01000002">
    <property type="protein sequence ID" value="RBQ21114.1"/>
    <property type="molecule type" value="Genomic_DNA"/>
</dbReference>
<evidence type="ECO:0000313" key="1">
    <source>
        <dbReference type="EMBL" id="RBQ21114.1"/>
    </source>
</evidence>
<sequence>MDIIAAYQEVGTYRGAAQMCGTTHKTVRRIIERALADGKPPGRRRRGHNF</sequence>